<keyword evidence="1" id="KW-0862">Zinc</keyword>
<dbReference type="SMART" id="SM00235">
    <property type="entry name" value="ZnMc"/>
    <property type="match status" value="1"/>
</dbReference>
<feature type="active site" evidence="1">
    <location>
        <position position="118"/>
    </location>
</feature>
<accession>A0A3P9N8V0</accession>
<dbReference type="InterPro" id="IPR024079">
    <property type="entry name" value="MetalloPept_cat_dom_sf"/>
</dbReference>
<organism evidence="3 4">
    <name type="scientific">Poecilia reticulata</name>
    <name type="common">Guppy</name>
    <name type="synonym">Acanthophacelus reticulatus</name>
    <dbReference type="NCBI Taxonomy" id="8081"/>
    <lineage>
        <taxon>Eukaryota</taxon>
        <taxon>Metazoa</taxon>
        <taxon>Chordata</taxon>
        <taxon>Craniata</taxon>
        <taxon>Vertebrata</taxon>
        <taxon>Euteleostomi</taxon>
        <taxon>Actinopterygii</taxon>
        <taxon>Neopterygii</taxon>
        <taxon>Teleostei</taxon>
        <taxon>Neoteleostei</taxon>
        <taxon>Acanthomorphata</taxon>
        <taxon>Ovalentaria</taxon>
        <taxon>Atherinomorphae</taxon>
        <taxon>Cyprinodontiformes</taxon>
        <taxon>Poeciliidae</taxon>
        <taxon>Poeciliinae</taxon>
        <taxon>Poecilia</taxon>
    </lineage>
</organism>
<proteinExistence type="predicted"/>
<evidence type="ECO:0000256" key="1">
    <source>
        <dbReference type="PROSITE-ProRule" id="PRU01211"/>
    </source>
</evidence>
<dbReference type="PANTHER" id="PTHR10127:SF839">
    <property type="entry name" value="HATCHING ENZYME 1.2-RELATED"/>
    <property type="match status" value="1"/>
</dbReference>
<dbReference type="Pfam" id="PF01400">
    <property type="entry name" value="Astacin"/>
    <property type="match status" value="1"/>
</dbReference>
<keyword evidence="1" id="KW-0378">Hydrolase</keyword>
<dbReference type="InterPro" id="IPR001506">
    <property type="entry name" value="Peptidase_M12A"/>
</dbReference>
<name>A0A3P9N8V0_POERE</name>
<comment type="cofactor">
    <cofactor evidence="1">
        <name>Zn(2+)</name>
        <dbReference type="ChEBI" id="CHEBI:29105"/>
    </cofactor>
    <text evidence="1">Binds 1 zinc ion per subunit.</text>
</comment>
<reference evidence="3" key="2">
    <citation type="submission" date="2025-08" db="UniProtKB">
        <authorList>
            <consortium name="Ensembl"/>
        </authorList>
    </citation>
    <scope>IDENTIFICATION</scope>
    <source>
        <strain evidence="3">Guanapo</strain>
    </source>
</reference>
<dbReference type="PROSITE" id="PS51864">
    <property type="entry name" value="ASTACIN"/>
    <property type="match status" value="1"/>
</dbReference>
<feature type="binding site" evidence="1">
    <location>
        <position position="127"/>
    </location>
    <ligand>
        <name>Zn(2+)</name>
        <dbReference type="ChEBI" id="CHEBI:29105"/>
        <note>catalytic</note>
    </ligand>
</feature>
<sequence>LCFKERFCDVIIVGNSNSSRQMLSGIRHCIILTTNNGSDKMLLEGDIVLPKNRNAMKCWYNSCLWSKASNGYVVVPYVIGREFTSYERQTIKTSMRAFASSTCVHFQQRIYSGIAMHELNHALGFQHEQNRSDRDSYIRINWQNIIPDTAYNFNKHDTSNLNTPYDFFSMMHYGRDAFAIAYGLDTITPISNARVQVGQRRGLSNWDNIIKICSCDVSNCKK</sequence>
<dbReference type="InterPro" id="IPR006026">
    <property type="entry name" value="Peptidase_Metallo"/>
</dbReference>
<evidence type="ECO:0000313" key="3">
    <source>
        <dbReference type="Ensembl" id="ENSPREP00000005960.1"/>
    </source>
</evidence>
<dbReference type="GeneTree" id="ENSGT00940000161051"/>
<dbReference type="GO" id="GO:0006508">
    <property type="term" value="P:proteolysis"/>
    <property type="evidence" value="ECO:0007669"/>
    <property type="project" value="UniProtKB-KW"/>
</dbReference>
<keyword evidence="1" id="KW-0645">Protease</keyword>
<dbReference type="Gene3D" id="3.40.390.10">
    <property type="entry name" value="Collagenase (Catalytic Domain)"/>
    <property type="match status" value="2"/>
</dbReference>
<feature type="binding site" evidence="1">
    <location>
        <position position="121"/>
    </location>
    <ligand>
        <name>Zn(2+)</name>
        <dbReference type="ChEBI" id="CHEBI:29105"/>
        <note>catalytic</note>
    </ligand>
</feature>
<reference evidence="4" key="1">
    <citation type="submission" date="2013-11" db="EMBL/GenBank/DDBJ databases">
        <title>The genomic landscape of the Guanapo guppy.</title>
        <authorList>
            <person name="Kuenstner A."/>
            <person name="Dreyer C."/>
        </authorList>
    </citation>
    <scope>NUCLEOTIDE SEQUENCE</scope>
    <source>
        <strain evidence="4">Guanapo</strain>
    </source>
</reference>
<dbReference type="GO" id="GO:0004222">
    <property type="term" value="F:metalloendopeptidase activity"/>
    <property type="evidence" value="ECO:0007669"/>
    <property type="project" value="UniProtKB-UniRule"/>
</dbReference>
<reference evidence="3" key="3">
    <citation type="submission" date="2025-09" db="UniProtKB">
        <authorList>
            <consortium name="Ensembl"/>
        </authorList>
    </citation>
    <scope>IDENTIFICATION</scope>
    <source>
        <strain evidence="3">Guanapo</strain>
    </source>
</reference>
<comment type="caution">
    <text evidence="1">Lacks conserved residue(s) required for the propagation of feature annotation.</text>
</comment>
<keyword evidence="1" id="KW-0479">Metal-binding</keyword>
<evidence type="ECO:0000259" key="2">
    <source>
        <dbReference type="PROSITE" id="PS51864"/>
    </source>
</evidence>
<feature type="binding site" evidence="1">
    <location>
        <position position="117"/>
    </location>
    <ligand>
        <name>Zn(2+)</name>
        <dbReference type="ChEBI" id="CHEBI:29105"/>
        <note>catalytic</note>
    </ligand>
</feature>
<evidence type="ECO:0000313" key="4">
    <source>
        <dbReference type="Proteomes" id="UP000242638"/>
    </source>
</evidence>
<dbReference type="Ensembl" id="ENSPRET00000006041.1">
    <property type="protein sequence ID" value="ENSPREP00000005960.1"/>
    <property type="gene ID" value="ENSPREG00000004059.1"/>
</dbReference>
<dbReference type="AlphaFoldDB" id="A0A3P9N8V0"/>
<dbReference type="Proteomes" id="UP000242638">
    <property type="component" value="Unassembled WGS sequence"/>
</dbReference>
<dbReference type="PANTHER" id="PTHR10127">
    <property type="entry name" value="DISCOIDIN, CUB, EGF, LAMININ , AND ZINC METALLOPROTEASE DOMAIN CONTAINING"/>
    <property type="match status" value="1"/>
</dbReference>
<feature type="domain" description="Peptidase M12A" evidence="2">
    <location>
        <begin position="98"/>
        <end position="221"/>
    </location>
</feature>
<keyword evidence="4" id="KW-1185">Reference proteome</keyword>
<dbReference type="GO" id="GO:0008270">
    <property type="term" value="F:zinc ion binding"/>
    <property type="evidence" value="ECO:0007669"/>
    <property type="project" value="UniProtKB-UniRule"/>
</dbReference>
<dbReference type="SUPFAM" id="SSF55486">
    <property type="entry name" value="Metalloproteases ('zincins'), catalytic domain"/>
    <property type="match status" value="1"/>
</dbReference>
<protein>
    <recommendedName>
        <fullName evidence="2">Peptidase M12A domain-containing protein</fullName>
    </recommendedName>
</protein>
<keyword evidence="1" id="KW-0482">Metalloprotease</keyword>